<dbReference type="Proteomes" id="UP000649617">
    <property type="component" value="Unassembled WGS sequence"/>
</dbReference>
<feature type="region of interest" description="Disordered" evidence="1">
    <location>
        <begin position="43"/>
        <end position="63"/>
    </location>
</feature>
<organism evidence="2 3">
    <name type="scientific">Symbiodinium pilosum</name>
    <name type="common">Dinoflagellate</name>
    <dbReference type="NCBI Taxonomy" id="2952"/>
    <lineage>
        <taxon>Eukaryota</taxon>
        <taxon>Sar</taxon>
        <taxon>Alveolata</taxon>
        <taxon>Dinophyceae</taxon>
        <taxon>Suessiales</taxon>
        <taxon>Symbiodiniaceae</taxon>
        <taxon>Symbiodinium</taxon>
    </lineage>
</organism>
<comment type="caution">
    <text evidence="2">The sequence shown here is derived from an EMBL/GenBank/DDBJ whole genome shotgun (WGS) entry which is preliminary data.</text>
</comment>
<evidence type="ECO:0000256" key="1">
    <source>
        <dbReference type="SAM" id="MobiDB-lite"/>
    </source>
</evidence>
<keyword evidence="3" id="KW-1185">Reference proteome</keyword>
<proteinExistence type="predicted"/>
<protein>
    <submittedName>
        <fullName evidence="2">Kifc2 protein</fullName>
    </submittedName>
</protein>
<name>A0A812S7S0_SYMPI</name>
<dbReference type="EMBL" id="CAJNIZ010022891">
    <property type="protein sequence ID" value="CAE7464809.1"/>
    <property type="molecule type" value="Genomic_DNA"/>
</dbReference>
<evidence type="ECO:0000313" key="2">
    <source>
        <dbReference type="EMBL" id="CAE7464809.1"/>
    </source>
</evidence>
<dbReference type="PANTHER" id="PTHR41677:SF1">
    <property type="entry name" value="FE2OG DIOXYGENASE DOMAIN-CONTAINING PROTEIN"/>
    <property type="match status" value="1"/>
</dbReference>
<sequence length="404" mass="45971">MLTCRSVFPRCLRSSSRVLSSTLQIPARRSKSAMVQGADVSAADGRGLQPSMPTGTTFERTSPFSTQDPDFDFARHMQLSARDLASIRVHTLTEMGYEVAPGETDFAYSEPFQLLSEEGLRLYREAILAKPVLENCYYSCPMVPLTIRNMAAHNKFIRQMSESDDMLLACSKLVGCDLMWHPFKVEHMMTNIQMKGREATKVFDWHNDSNNFVLLVNLSDIPEDGRGGGTLLKEVGTGIEREVRAPGPGWAYMMQGSRVVHAANASENWTRIVSVISFCRSETLAAESLEEDTVDLFLARNYTDHALLDKEYSRYRLERSMEKLCFLQDRYLDECSNDFSSRERRRELVRHLDHMAKNLQITSRSLELLEEWDQPLPRPLRADQVPVAEIASWADRSRDGPLLN</sequence>
<feature type="compositionally biased region" description="Polar residues" evidence="1">
    <location>
        <begin position="51"/>
        <end position="63"/>
    </location>
</feature>
<reference evidence="2" key="1">
    <citation type="submission" date="2021-02" db="EMBL/GenBank/DDBJ databases">
        <authorList>
            <person name="Dougan E. K."/>
            <person name="Rhodes N."/>
            <person name="Thang M."/>
            <person name="Chan C."/>
        </authorList>
    </citation>
    <scope>NUCLEOTIDE SEQUENCE</scope>
</reference>
<dbReference type="AlphaFoldDB" id="A0A812S7S0"/>
<dbReference type="PANTHER" id="PTHR41677">
    <property type="entry name" value="YALI0B19030P"/>
    <property type="match status" value="1"/>
</dbReference>
<evidence type="ECO:0000313" key="3">
    <source>
        <dbReference type="Proteomes" id="UP000649617"/>
    </source>
</evidence>
<accession>A0A812S7S0</accession>
<dbReference type="OrthoDB" id="10256055at2759"/>
<gene>
    <name evidence="2" type="primary">Kifc2</name>
    <name evidence="2" type="ORF">SPIL2461_LOCUS11657</name>
</gene>